<evidence type="ECO:0000256" key="2">
    <source>
        <dbReference type="SAM" id="Phobius"/>
    </source>
</evidence>
<dbReference type="RefSeq" id="XP_037151757.1">
    <property type="nucleotide sequence ID" value="XM_037292338.1"/>
</dbReference>
<name>A0A8H6FBH9_9LECA</name>
<dbReference type="AlphaFoldDB" id="A0A8H6FBH9"/>
<evidence type="ECO:0000313" key="3">
    <source>
        <dbReference type="EMBL" id="KAF6222322.1"/>
    </source>
</evidence>
<feature type="transmembrane region" description="Helical" evidence="2">
    <location>
        <begin position="346"/>
        <end position="366"/>
    </location>
</feature>
<feature type="region of interest" description="Disordered" evidence="1">
    <location>
        <begin position="556"/>
        <end position="576"/>
    </location>
</feature>
<reference evidence="3 4" key="1">
    <citation type="journal article" date="2020" name="Genomics">
        <title>Complete, high-quality genomes from long-read metagenomic sequencing of two wolf lichen thalli reveals enigmatic genome architecture.</title>
        <authorList>
            <person name="McKenzie S.K."/>
            <person name="Walston R.F."/>
            <person name="Allen J.L."/>
        </authorList>
    </citation>
    <scope>NUCLEOTIDE SEQUENCE [LARGE SCALE GENOMIC DNA]</scope>
    <source>
        <strain evidence="3">WasteWater1</strain>
    </source>
</reference>
<feature type="transmembrane region" description="Helical" evidence="2">
    <location>
        <begin position="320"/>
        <end position="339"/>
    </location>
</feature>
<accession>A0A8H6FBH9</accession>
<evidence type="ECO:0000256" key="1">
    <source>
        <dbReference type="SAM" id="MobiDB-lite"/>
    </source>
</evidence>
<keyword evidence="2" id="KW-0812">Transmembrane</keyword>
<dbReference type="GeneID" id="59329824"/>
<protein>
    <submittedName>
        <fullName evidence="3">Uncharacterized protein</fullName>
    </submittedName>
</protein>
<evidence type="ECO:0000313" key="4">
    <source>
        <dbReference type="Proteomes" id="UP000593566"/>
    </source>
</evidence>
<feature type="transmembrane region" description="Helical" evidence="2">
    <location>
        <begin position="504"/>
        <end position="525"/>
    </location>
</feature>
<feature type="transmembrane region" description="Helical" evidence="2">
    <location>
        <begin position="286"/>
        <end position="308"/>
    </location>
</feature>
<dbReference type="EMBL" id="JACCJB010000012">
    <property type="protein sequence ID" value="KAF6222322.1"/>
    <property type="molecule type" value="Genomic_DNA"/>
</dbReference>
<feature type="transmembrane region" description="Helical" evidence="2">
    <location>
        <begin position="463"/>
        <end position="484"/>
    </location>
</feature>
<proteinExistence type="predicted"/>
<feature type="region of interest" description="Disordered" evidence="1">
    <location>
        <begin position="45"/>
        <end position="91"/>
    </location>
</feature>
<feature type="transmembrane region" description="Helical" evidence="2">
    <location>
        <begin position="232"/>
        <end position="265"/>
    </location>
</feature>
<feature type="transmembrane region" description="Helical" evidence="2">
    <location>
        <begin position="394"/>
        <end position="413"/>
    </location>
</feature>
<keyword evidence="4" id="KW-1185">Reference proteome</keyword>
<dbReference type="Proteomes" id="UP000593566">
    <property type="component" value="Unassembled WGS sequence"/>
</dbReference>
<sequence>MNLTLPMSLANLTISHLNFTSNCSNVALGLAVWINDFNNFAASPGNQTATNDLPGGSDNPTVAQELEPDDDTSGDVDQSVDPVDNGPTDEYTDFWTNGTSPEWLGFWRAALASALPTIYMSLTDAEIAQWSNTTDAFEFFDQENANDYWADPTDKLSMSNYLAYSGGCGSNGTLSKVQAITDMQPACMVQYCCSGLNSEESQKPYPFYPNFTVVDACAFDICRRANQGNPDLGGIGVIAAYFIEASLMALSVVTFGVALVTDFIYKKRPKPKWLSQHDSAALKSAGVFLDNAVFFSFAVSFAGIIFNYRDAHLLYEDKLGQTATLLAIDAPVAVLLLTYAHLDRGALRGFLVAFAVLLVFIIQFLFRKAKSFNPGTSLCLDWNDHVQNVFRQRFIAKAVWACLVLAFFVSYLVPWRSFRKAPGDKRKVQVDIAWWQRAKSSVAYKTVSDFSQTAWTNIPWRRVIALLLAAYAMFDSYIDIRFLWYLRQSEQDISSADNEDQWGYGQILALFVWVPIFVEYFYVFGLERNLWGKNKADLKKKTVQRRSYELIERANEQKVDAGDRPPLNKRDIAHGD</sequence>
<comment type="caution">
    <text evidence="3">The sequence shown here is derived from an EMBL/GenBank/DDBJ whole genome shotgun (WGS) entry which is preliminary data.</text>
</comment>
<gene>
    <name evidence="3" type="ORF">HO133_001408</name>
</gene>
<organism evidence="3 4">
    <name type="scientific">Letharia lupina</name>
    <dbReference type="NCBI Taxonomy" id="560253"/>
    <lineage>
        <taxon>Eukaryota</taxon>
        <taxon>Fungi</taxon>
        <taxon>Dikarya</taxon>
        <taxon>Ascomycota</taxon>
        <taxon>Pezizomycotina</taxon>
        <taxon>Lecanoromycetes</taxon>
        <taxon>OSLEUM clade</taxon>
        <taxon>Lecanoromycetidae</taxon>
        <taxon>Lecanorales</taxon>
        <taxon>Lecanorineae</taxon>
        <taxon>Parmeliaceae</taxon>
        <taxon>Letharia</taxon>
    </lineage>
</organism>
<keyword evidence="2" id="KW-1133">Transmembrane helix</keyword>
<keyword evidence="2" id="KW-0472">Membrane</keyword>